<dbReference type="EMBL" id="JBHSKF010000014">
    <property type="protein sequence ID" value="MFC5290142.1"/>
    <property type="molecule type" value="Genomic_DNA"/>
</dbReference>
<dbReference type="InterPro" id="IPR042001">
    <property type="entry name" value="Sortase_F"/>
</dbReference>
<dbReference type="SUPFAM" id="SSF63817">
    <property type="entry name" value="Sortase"/>
    <property type="match status" value="1"/>
</dbReference>
<keyword evidence="4" id="KW-1185">Reference proteome</keyword>
<evidence type="ECO:0000313" key="4">
    <source>
        <dbReference type="Proteomes" id="UP001596157"/>
    </source>
</evidence>
<comment type="caution">
    <text evidence="3">The sequence shown here is derived from an EMBL/GenBank/DDBJ whole genome shotgun (WGS) entry which is preliminary data.</text>
</comment>
<dbReference type="RefSeq" id="WP_378250027.1">
    <property type="nucleotide sequence ID" value="NZ_JBHSKF010000014.1"/>
</dbReference>
<accession>A0ABW0ES43</accession>
<reference evidence="4" key="1">
    <citation type="journal article" date="2019" name="Int. J. Syst. Evol. Microbiol.">
        <title>The Global Catalogue of Microorganisms (GCM) 10K type strain sequencing project: providing services to taxonomists for standard genome sequencing and annotation.</title>
        <authorList>
            <consortium name="The Broad Institute Genomics Platform"/>
            <consortium name="The Broad Institute Genome Sequencing Center for Infectious Disease"/>
            <person name="Wu L."/>
            <person name="Ma J."/>
        </authorList>
    </citation>
    <scope>NUCLEOTIDE SEQUENCE [LARGE SCALE GENOMIC DNA]</scope>
    <source>
        <strain evidence="4">CCUG 59778</strain>
    </source>
</reference>
<name>A0ABW0ES43_9PSEU</name>
<dbReference type="Gene3D" id="2.40.260.10">
    <property type="entry name" value="Sortase"/>
    <property type="match status" value="1"/>
</dbReference>
<proteinExistence type="predicted"/>
<dbReference type="Pfam" id="PF04203">
    <property type="entry name" value="Sortase"/>
    <property type="match status" value="1"/>
</dbReference>
<evidence type="ECO:0000313" key="3">
    <source>
        <dbReference type="EMBL" id="MFC5290142.1"/>
    </source>
</evidence>
<organism evidence="3 4">
    <name type="scientific">Actinokineospora guangxiensis</name>
    <dbReference type="NCBI Taxonomy" id="1490288"/>
    <lineage>
        <taxon>Bacteria</taxon>
        <taxon>Bacillati</taxon>
        <taxon>Actinomycetota</taxon>
        <taxon>Actinomycetes</taxon>
        <taxon>Pseudonocardiales</taxon>
        <taxon>Pseudonocardiaceae</taxon>
        <taxon>Actinokineospora</taxon>
    </lineage>
</organism>
<protein>
    <submittedName>
        <fullName evidence="3">Class F sortase</fullName>
    </submittedName>
</protein>
<gene>
    <name evidence="3" type="ORF">ACFPM7_24060</name>
</gene>
<feature type="region of interest" description="Disordered" evidence="2">
    <location>
        <begin position="1"/>
        <end position="43"/>
    </location>
</feature>
<keyword evidence="1" id="KW-0378">Hydrolase</keyword>
<dbReference type="Proteomes" id="UP001596157">
    <property type="component" value="Unassembled WGS sequence"/>
</dbReference>
<dbReference type="CDD" id="cd05829">
    <property type="entry name" value="Sortase_F"/>
    <property type="match status" value="1"/>
</dbReference>
<sequence length="184" mass="18964">MGVAAAESAAAAPTGPDRSASPTTIADPTTGPTSKPSPPTRVDIDALGVTAPVVPVGVEGDGLMQIPEDVATVGWYRFGPAPGADAGSAVITGHVNDRDQGLGVFARIGELAIDDTIRVSRSDGTEVGYRVIAREQWTKDRVPLTRLFARDGAPRLVLITCGGVFDRDAGNYQDNIAITAVPTG</sequence>
<evidence type="ECO:0000256" key="2">
    <source>
        <dbReference type="SAM" id="MobiDB-lite"/>
    </source>
</evidence>
<evidence type="ECO:0000256" key="1">
    <source>
        <dbReference type="ARBA" id="ARBA00022801"/>
    </source>
</evidence>
<dbReference type="InterPro" id="IPR005754">
    <property type="entry name" value="Sortase"/>
</dbReference>
<feature type="compositionally biased region" description="Low complexity" evidence="2">
    <location>
        <begin position="1"/>
        <end position="12"/>
    </location>
</feature>
<dbReference type="InterPro" id="IPR023365">
    <property type="entry name" value="Sortase_dom-sf"/>
</dbReference>